<dbReference type="EnsemblPlants" id="Pp3c2_33220V3.1">
    <property type="protein sequence ID" value="PAC:32933683.CDS.1"/>
    <property type="gene ID" value="Pp3c2_33220"/>
</dbReference>
<reference evidence="1 5" key="1">
    <citation type="journal article" date="2008" name="Science">
        <title>The Physcomitrella genome reveals evolutionary insights into the conquest of land by plants.</title>
        <authorList>
            <person name="Rensing S."/>
            <person name="Lang D."/>
            <person name="Zimmer A."/>
            <person name="Terry A."/>
            <person name="Salamov A."/>
            <person name="Shapiro H."/>
            <person name="Nishiyama T."/>
            <person name="Perroud P.-F."/>
            <person name="Lindquist E."/>
            <person name="Kamisugi Y."/>
            <person name="Tanahashi T."/>
            <person name="Sakakibara K."/>
            <person name="Fujita T."/>
            <person name="Oishi K."/>
            <person name="Shin-I T."/>
            <person name="Kuroki Y."/>
            <person name="Toyoda A."/>
            <person name="Suzuki Y."/>
            <person name="Hashimoto A."/>
            <person name="Yamaguchi K."/>
            <person name="Sugano A."/>
            <person name="Kohara Y."/>
            <person name="Fujiyama A."/>
            <person name="Anterola A."/>
            <person name="Aoki S."/>
            <person name="Ashton N."/>
            <person name="Barbazuk W.B."/>
            <person name="Barker E."/>
            <person name="Bennetzen J."/>
            <person name="Bezanilla M."/>
            <person name="Blankenship R."/>
            <person name="Cho S.H."/>
            <person name="Dutcher S."/>
            <person name="Estelle M."/>
            <person name="Fawcett J.A."/>
            <person name="Gundlach H."/>
            <person name="Hanada K."/>
            <person name="Heyl A."/>
            <person name="Hicks K.A."/>
            <person name="Hugh J."/>
            <person name="Lohr M."/>
            <person name="Mayer K."/>
            <person name="Melkozernov A."/>
            <person name="Murata T."/>
            <person name="Nelson D."/>
            <person name="Pils B."/>
            <person name="Prigge M."/>
            <person name="Reiss B."/>
            <person name="Renner T."/>
            <person name="Rombauts S."/>
            <person name="Rushton P."/>
            <person name="Sanderfoot A."/>
            <person name="Schween G."/>
            <person name="Shiu S.-H."/>
            <person name="Stueber K."/>
            <person name="Theodoulou F.L."/>
            <person name="Tu H."/>
            <person name="Van de Peer Y."/>
            <person name="Verrier P.J."/>
            <person name="Waters E."/>
            <person name="Wood A."/>
            <person name="Yang L."/>
            <person name="Cove D."/>
            <person name="Cuming A."/>
            <person name="Hasebe M."/>
            <person name="Lucas S."/>
            <person name="Mishler D.B."/>
            <person name="Reski R."/>
            <person name="Grigoriev I."/>
            <person name="Quatrano R.S."/>
            <person name="Boore J.L."/>
        </authorList>
    </citation>
    <scope>NUCLEOTIDE SEQUENCE [LARGE SCALE GENOMIC DNA]</scope>
    <source>
        <strain evidence="4 5">cv. Gransden 2004</strain>
    </source>
</reference>
<dbReference type="Proteomes" id="UP000006727">
    <property type="component" value="Chromosome 2"/>
</dbReference>
<accession>A0A2K1IA04</accession>
<dbReference type="Gramene" id="Pp3c2_33102V3.1">
    <property type="protein sequence ID" value="PAC:32935579.CDS.1"/>
    <property type="gene ID" value="Pp3c2_33102"/>
</dbReference>
<evidence type="ECO:0000313" key="1">
    <source>
        <dbReference type="EMBL" id="PNR26107.1"/>
    </source>
</evidence>
<gene>
    <name evidence="2" type="ORF">PHYPA_003579</name>
    <name evidence="3" type="ORF">PHYPA_003582</name>
    <name evidence="1" type="ORF">PHYPA_031124</name>
</gene>
<protein>
    <submittedName>
        <fullName evidence="1 4">Uncharacterized protein</fullName>
    </submittedName>
</protein>
<dbReference type="InParanoid" id="A0A2K1IA04"/>
<evidence type="ECO:0000313" key="5">
    <source>
        <dbReference type="Proteomes" id="UP000006727"/>
    </source>
</evidence>
<evidence type="ECO:0000313" key="3">
    <source>
        <dbReference type="EMBL" id="PNR60789.1"/>
    </source>
</evidence>
<reference evidence="1 5" key="2">
    <citation type="journal article" date="2018" name="Plant J.">
        <title>The Physcomitrella patens chromosome-scale assembly reveals moss genome structure and evolution.</title>
        <authorList>
            <person name="Lang D."/>
            <person name="Ullrich K.K."/>
            <person name="Murat F."/>
            <person name="Fuchs J."/>
            <person name="Jenkins J."/>
            <person name="Haas F.B."/>
            <person name="Piednoel M."/>
            <person name="Gundlach H."/>
            <person name="Van Bel M."/>
            <person name="Meyberg R."/>
            <person name="Vives C."/>
            <person name="Morata J."/>
            <person name="Symeonidi A."/>
            <person name="Hiss M."/>
            <person name="Muchero W."/>
            <person name="Kamisugi Y."/>
            <person name="Saleh O."/>
            <person name="Blanc G."/>
            <person name="Decker E.L."/>
            <person name="van Gessel N."/>
            <person name="Grimwood J."/>
            <person name="Hayes R.D."/>
            <person name="Graham S.W."/>
            <person name="Gunter L.E."/>
            <person name="McDaniel S.F."/>
            <person name="Hoernstein S.N.W."/>
            <person name="Larsson A."/>
            <person name="Li F.W."/>
            <person name="Perroud P.F."/>
            <person name="Phillips J."/>
            <person name="Ranjan P."/>
            <person name="Rokshar D.S."/>
            <person name="Rothfels C.J."/>
            <person name="Schneider L."/>
            <person name="Shu S."/>
            <person name="Stevenson D.W."/>
            <person name="Thummler F."/>
            <person name="Tillich M."/>
            <person name="Villarreal Aguilar J.C."/>
            <person name="Widiez T."/>
            <person name="Wong G.K."/>
            <person name="Wymore A."/>
            <person name="Zhang Y."/>
            <person name="Zimmer A.D."/>
            <person name="Quatrano R.S."/>
            <person name="Mayer K.F.X."/>
            <person name="Goodstein D."/>
            <person name="Casacuberta J.M."/>
            <person name="Vandepoele K."/>
            <person name="Reski R."/>
            <person name="Cuming A.C."/>
            <person name="Tuskan G.A."/>
            <person name="Maumus F."/>
            <person name="Salse J."/>
            <person name="Schmutz J."/>
            <person name="Rensing S.A."/>
        </authorList>
    </citation>
    <scope>NUCLEOTIDE SEQUENCE [LARGE SCALE GENOMIC DNA]</scope>
    <source>
        <strain evidence="4 5">cv. Gransden 2004</strain>
    </source>
</reference>
<evidence type="ECO:0000313" key="2">
    <source>
        <dbReference type="EMBL" id="PNR60786.1"/>
    </source>
</evidence>
<reference evidence="4" key="3">
    <citation type="submission" date="2020-12" db="UniProtKB">
        <authorList>
            <consortium name="EnsemblPlants"/>
        </authorList>
    </citation>
    <scope>IDENTIFICATION</scope>
</reference>
<dbReference type="Gramene" id="Pp3c2_33220V3.2">
    <property type="protein sequence ID" value="PAC:32933684.CDS.1"/>
    <property type="gene ID" value="Pp3c2_33220"/>
</dbReference>
<evidence type="ECO:0000313" key="4">
    <source>
        <dbReference type="EnsemblPlants" id="PAC:32933683.CDS.1"/>
    </source>
</evidence>
<dbReference type="EMBL" id="ABEU02000002">
    <property type="protein sequence ID" value="PNR60786.1"/>
    <property type="molecule type" value="Genomic_DNA"/>
</dbReference>
<sequence length="74" mass="8452">MIPLHQLRPRNESRQRSPDKAASRLCCLCHHPHTLLLLYMSLQMSTSETIQPQLLILAPRDGIHSTKCTTSPMF</sequence>
<organism evidence="1">
    <name type="scientific">Physcomitrium patens</name>
    <name type="common">Spreading-leaved earth moss</name>
    <name type="synonym">Physcomitrella patens</name>
    <dbReference type="NCBI Taxonomy" id="3218"/>
    <lineage>
        <taxon>Eukaryota</taxon>
        <taxon>Viridiplantae</taxon>
        <taxon>Streptophyta</taxon>
        <taxon>Embryophyta</taxon>
        <taxon>Bryophyta</taxon>
        <taxon>Bryophytina</taxon>
        <taxon>Bryopsida</taxon>
        <taxon>Funariidae</taxon>
        <taxon>Funariales</taxon>
        <taxon>Funariaceae</taxon>
        <taxon>Physcomitrium</taxon>
    </lineage>
</organism>
<dbReference type="Gramene" id="Pp3c2_33220V3.1">
    <property type="protein sequence ID" value="PAC:32933683.CDS.1"/>
    <property type="gene ID" value="Pp3c2_33220"/>
</dbReference>
<keyword evidence="5" id="KW-1185">Reference proteome</keyword>
<dbReference type="EMBL" id="ABEU02000002">
    <property type="protein sequence ID" value="PNR60789.1"/>
    <property type="molecule type" value="Genomic_DNA"/>
</dbReference>
<dbReference type="EnsemblPlants" id="Pp3c2_33220V3.2">
    <property type="protein sequence ID" value="PAC:32933684.CDS.1"/>
    <property type="gene ID" value="Pp3c2_33220"/>
</dbReference>
<dbReference type="EMBL" id="ABEU02000061">
    <property type="protein sequence ID" value="PNR26107.1"/>
    <property type="molecule type" value="Genomic_DNA"/>
</dbReference>
<dbReference type="EnsemblPlants" id="Pp3c2_33102V3.1">
    <property type="protein sequence ID" value="PAC:32935579.CDS.1"/>
    <property type="gene ID" value="Pp3c2_33102"/>
</dbReference>
<name>A0A2K1IA04_PHYPA</name>
<proteinExistence type="predicted"/>
<dbReference type="AlphaFoldDB" id="A0A2K1IA04"/>